<dbReference type="Pfam" id="PF04969">
    <property type="entry name" value="CS"/>
    <property type="match status" value="1"/>
</dbReference>
<keyword evidence="1" id="KW-0479">Metal-binding</keyword>
<feature type="domain" description="CHORD" evidence="5">
    <location>
        <begin position="144"/>
        <end position="205"/>
    </location>
</feature>
<dbReference type="PROSITE" id="PS51203">
    <property type="entry name" value="CS"/>
    <property type="match status" value="1"/>
</dbReference>
<evidence type="ECO:0000256" key="2">
    <source>
        <dbReference type="ARBA" id="ARBA00022737"/>
    </source>
</evidence>
<evidence type="ECO:0000256" key="3">
    <source>
        <dbReference type="ARBA" id="ARBA00022833"/>
    </source>
</evidence>
<dbReference type="PANTHER" id="PTHR46983">
    <property type="entry name" value="CYSTEINE AND HISTIDINE-RICH DOMAIN-CONTAINING PROTEIN 1"/>
    <property type="match status" value="1"/>
</dbReference>
<keyword evidence="3" id="KW-0862">Zinc</keyword>
<dbReference type="AlphaFoldDB" id="A0A168DJC1"/>
<dbReference type="InterPro" id="IPR007052">
    <property type="entry name" value="CS_dom"/>
</dbReference>
<dbReference type="Gene3D" id="4.10.1130.20">
    <property type="match status" value="2"/>
</dbReference>
<dbReference type="Proteomes" id="UP000242877">
    <property type="component" value="Unassembled WGS sequence"/>
</dbReference>
<evidence type="ECO:0000256" key="1">
    <source>
        <dbReference type="ARBA" id="ARBA00022723"/>
    </source>
</evidence>
<dbReference type="PANTHER" id="PTHR46983:SF3">
    <property type="entry name" value="CHPADIPLOID STATE MAINTENANCE PROTEIN CHPA"/>
    <property type="match status" value="1"/>
</dbReference>
<keyword evidence="2" id="KW-0677">Repeat</keyword>
<dbReference type="Gene3D" id="2.60.40.790">
    <property type="match status" value="1"/>
</dbReference>
<gene>
    <name evidence="6" type="ORF">AAP_00069</name>
</gene>
<sequence>MAAAEPLKCVHKGCGKTYTDPEEECHYHPGAPEFHEGQKGWLCCKPRVLTFDEFLAIPPCTVGKHSTVDQTPGPDDAKKEKQAAEYAAAAVLAQNKSATATAATTTAAITNGDAAAAAAALPPKKDETEFDDDPSLPIPDNATCRRRGCNAQYTSPRDIKGEKCVYHPGQPIFHEGSKGWSCCKRRVLEFDQFLKIEGCKEREGHQFVGRKKEEGEEELLDEVRSDFYQTETTLTFSLYLKNINRDTATVTFPDPTSMAVDLPTSDNKRFKQTMPLFAAVDVEKCKWKVMKTKFEGVLVKQEAGGWPTLRRDERGTGERIQVGKARRV</sequence>
<dbReference type="PROSITE" id="PS51401">
    <property type="entry name" value="CHORD"/>
    <property type="match status" value="2"/>
</dbReference>
<feature type="domain" description="CS" evidence="4">
    <location>
        <begin position="220"/>
        <end position="310"/>
    </location>
</feature>
<dbReference type="EMBL" id="AZGZ01000001">
    <property type="protein sequence ID" value="KZZ97808.1"/>
    <property type="molecule type" value="Genomic_DNA"/>
</dbReference>
<dbReference type="InterPro" id="IPR039790">
    <property type="entry name" value="CHRD1"/>
</dbReference>
<dbReference type="InterPro" id="IPR008978">
    <property type="entry name" value="HSP20-like_chaperone"/>
</dbReference>
<reference evidence="6 7" key="1">
    <citation type="journal article" date="2016" name="Genome Biol. Evol.">
        <title>Divergent and convergent evolution of fungal pathogenicity.</title>
        <authorList>
            <person name="Shang Y."/>
            <person name="Xiao G."/>
            <person name="Zheng P."/>
            <person name="Cen K."/>
            <person name="Zhan S."/>
            <person name="Wang C."/>
        </authorList>
    </citation>
    <scope>NUCLEOTIDE SEQUENCE [LARGE SCALE GENOMIC DNA]</scope>
    <source>
        <strain evidence="6 7">ARSEF 7405</strain>
    </source>
</reference>
<evidence type="ECO:0000313" key="6">
    <source>
        <dbReference type="EMBL" id="KZZ97808.1"/>
    </source>
</evidence>
<evidence type="ECO:0000259" key="4">
    <source>
        <dbReference type="PROSITE" id="PS51203"/>
    </source>
</evidence>
<dbReference type="InterPro" id="IPR007051">
    <property type="entry name" value="CHORD_dom"/>
</dbReference>
<dbReference type="SUPFAM" id="SSF49764">
    <property type="entry name" value="HSP20-like chaperones"/>
    <property type="match status" value="1"/>
</dbReference>
<dbReference type="GO" id="GO:0046872">
    <property type="term" value="F:metal ion binding"/>
    <property type="evidence" value="ECO:0007669"/>
    <property type="project" value="UniProtKB-KW"/>
</dbReference>
<evidence type="ECO:0000259" key="5">
    <source>
        <dbReference type="PROSITE" id="PS51401"/>
    </source>
</evidence>
<protein>
    <submittedName>
        <fullName evidence="6">CORD and CS domain protein</fullName>
    </submittedName>
</protein>
<keyword evidence="7" id="KW-1185">Reference proteome</keyword>
<feature type="domain" description="CHORD" evidence="5">
    <location>
        <begin position="9"/>
        <end position="65"/>
    </location>
</feature>
<proteinExistence type="predicted"/>
<dbReference type="VEuPathDB" id="FungiDB:AAP_00069"/>
<accession>A0A168DJC1</accession>
<name>A0A168DJC1_9EURO</name>
<comment type="caution">
    <text evidence="6">The sequence shown here is derived from an EMBL/GenBank/DDBJ whole genome shotgun (WGS) entry which is preliminary data.</text>
</comment>
<dbReference type="CDD" id="cd06466">
    <property type="entry name" value="p23_CS_SGT1_like"/>
    <property type="match status" value="1"/>
</dbReference>
<dbReference type="Pfam" id="PF04968">
    <property type="entry name" value="CHORD"/>
    <property type="match status" value="2"/>
</dbReference>
<dbReference type="OrthoDB" id="1898560at2759"/>
<evidence type="ECO:0000313" key="7">
    <source>
        <dbReference type="Proteomes" id="UP000242877"/>
    </source>
</evidence>
<organism evidence="6 7">
    <name type="scientific">Ascosphaera apis ARSEF 7405</name>
    <dbReference type="NCBI Taxonomy" id="392613"/>
    <lineage>
        <taxon>Eukaryota</taxon>
        <taxon>Fungi</taxon>
        <taxon>Dikarya</taxon>
        <taxon>Ascomycota</taxon>
        <taxon>Pezizomycotina</taxon>
        <taxon>Eurotiomycetes</taxon>
        <taxon>Eurotiomycetidae</taxon>
        <taxon>Onygenales</taxon>
        <taxon>Ascosphaeraceae</taxon>
        <taxon>Ascosphaera</taxon>
    </lineage>
</organism>